<dbReference type="Gene3D" id="3.40.50.720">
    <property type="entry name" value="NAD(P)-binding Rossmann-like Domain"/>
    <property type="match status" value="1"/>
</dbReference>
<dbReference type="InterPro" id="IPR051317">
    <property type="entry name" value="Gfo/Idh/MocA_oxidoreduct"/>
</dbReference>
<evidence type="ECO:0000313" key="7">
    <source>
        <dbReference type="Proteomes" id="UP000619486"/>
    </source>
</evidence>
<dbReference type="Pfam" id="PF22725">
    <property type="entry name" value="GFO_IDH_MocA_C3"/>
    <property type="match status" value="1"/>
</dbReference>
<dbReference type="RefSeq" id="WP_189204897.1">
    <property type="nucleotide sequence ID" value="NZ_BMQQ01000034.1"/>
</dbReference>
<evidence type="ECO:0000259" key="4">
    <source>
        <dbReference type="Pfam" id="PF01408"/>
    </source>
</evidence>
<dbReference type="PANTHER" id="PTHR43708">
    <property type="entry name" value="CONSERVED EXPRESSED OXIDOREDUCTASE (EUROFUNG)"/>
    <property type="match status" value="1"/>
</dbReference>
<comment type="similarity">
    <text evidence="1">Belongs to the Gfo/Idh/MocA family.</text>
</comment>
<sequence length="432" mass="45470">MSGAPHGVVRVAVVGLGWAAKSIWLPRLREHPGFAVSALVDPDRAALAAAVHDRTGTLLLTDVDELTPDVADLAVVAVPNHLHAAIACRLLVNGVPVFLEKPVCLNSEEAEQLAAAETGGGSLLLAGSAARYRADVLALRELVANLGHIRHVDLSWVRARGIPDAGGWFTQRQYAGGGALVDLGWHLLDTVTPLLGDVRGDITFDQALGTVSDDFVRSSVARASWREEQSLHAYDDDSAGDVEDTARGFLVTDTGVSVGLRASWASHEPRDVTVIRVDGSEGTATLRCTFGFSPNRVESAELTLTKDGVVTQVPFPVEPIGAEYMRQLDELPALLAAPESRGRAVRETRRTIAVIERIYETARAARATRTARAAAGRRATAAPGPLASAPAAPAAAATSDEPAVAVRIASPVRVDGADVSTNGRAIPAPTHR</sequence>
<comment type="caution">
    <text evidence="6">The sequence shown here is derived from an EMBL/GenBank/DDBJ whole genome shotgun (WGS) entry which is preliminary data.</text>
</comment>
<dbReference type="Gene3D" id="3.30.360.10">
    <property type="entry name" value="Dihydrodipicolinate Reductase, domain 2"/>
    <property type="match status" value="1"/>
</dbReference>
<proteinExistence type="inferred from homology"/>
<dbReference type="EMBL" id="BMQQ01000034">
    <property type="protein sequence ID" value="GGT59497.1"/>
    <property type="molecule type" value="Genomic_DNA"/>
</dbReference>
<dbReference type="InterPro" id="IPR055170">
    <property type="entry name" value="GFO_IDH_MocA-like_dom"/>
</dbReference>
<name>A0A918HFH9_9ACTN</name>
<evidence type="ECO:0000313" key="6">
    <source>
        <dbReference type="EMBL" id="GGT59497.1"/>
    </source>
</evidence>
<keyword evidence="2" id="KW-0560">Oxidoreductase</keyword>
<dbReference type="InterPro" id="IPR000683">
    <property type="entry name" value="Gfo/Idh/MocA-like_OxRdtase_N"/>
</dbReference>
<evidence type="ECO:0000256" key="2">
    <source>
        <dbReference type="ARBA" id="ARBA00023002"/>
    </source>
</evidence>
<dbReference type="Proteomes" id="UP000619486">
    <property type="component" value="Unassembled WGS sequence"/>
</dbReference>
<dbReference type="InterPro" id="IPR036291">
    <property type="entry name" value="NAD(P)-bd_dom_sf"/>
</dbReference>
<dbReference type="Pfam" id="PF01408">
    <property type="entry name" value="GFO_IDH_MocA"/>
    <property type="match status" value="1"/>
</dbReference>
<dbReference type="AlphaFoldDB" id="A0A918HFH9"/>
<dbReference type="PANTHER" id="PTHR43708:SF5">
    <property type="entry name" value="CONSERVED EXPRESSED OXIDOREDUCTASE (EUROFUNG)-RELATED"/>
    <property type="match status" value="1"/>
</dbReference>
<gene>
    <name evidence="6" type="primary">rifL</name>
    <name evidence="6" type="ORF">GCM10014713_61240</name>
</gene>
<feature type="domain" description="GFO/IDH/MocA-like oxidoreductase" evidence="5">
    <location>
        <begin position="137"/>
        <end position="284"/>
    </location>
</feature>
<organism evidence="6 7">
    <name type="scientific">Streptomyces purpureus</name>
    <dbReference type="NCBI Taxonomy" id="1951"/>
    <lineage>
        <taxon>Bacteria</taxon>
        <taxon>Bacillati</taxon>
        <taxon>Actinomycetota</taxon>
        <taxon>Actinomycetes</taxon>
        <taxon>Kitasatosporales</taxon>
        <taxon>Streptomycetaceae</taxon>
        <taxon>Streptomyces</taxon>
    </lineage>
</organism>
<dbReference type="GO" id="GO:0000166">
    <property type="term" value="F:nucleotide binding"/>
    <property type="evidence" value="ECO:0007669"/>
    <property type="project" value="InterPro"/>
</dbReference>
<dbReference type="GO" id="GO:0016491">
    <property type="term" value="F:oxidoreductase activity"/>
    <property type="evidence" value="ECO:0007669"/>
    <property type="project" value="UniProtKB-KW"/>
</dbReference>
<evidence type="ECO:0000259" key="5">
    <source>
        <dbReference type="Pfam" id="PF22725"/>
    </source>
</evidence>
<dbReference type="SUPFAM" id="SSF55347">
    <property type="entry name" value="Glyceraldehyde-3-phosphate dehydrogenase-like, C-terminal domain"/>
    <property type="match status" value="1"/>
</dbReference>
<evidence type="ECO:0000256" key="1">
    <source>
        <dbReference type="ARBA" id="ARBA00010928"/>
    </source>
</evidence>
<evidence type="ECO:0000256" key="3">
    <source>
        <dbReference type="SAM" id="MobiDB-lite"/>
    </source>
</evidence>
<feature type="region of interest" description="Disordered" evidence="3">
    <location>
        <begin position="370"/>
        <end position="402"/>
    </location>
</feature>
<feature type="domain" description="Gfo/Idh/MocA-like oxidoreductase N-terminal" evidence="4">
    <location>
        <begin position="9"/>
        <end position="121"/>
    </location>
</feature>
<reference evidence="6" key="2">
    <citation type="submission" date="2020-09" db="EMBL/GenBank/DDBJ databases">
        <authorList>
            <person name="Sun Q."/>
            <person name="Ohkuma M."/>
        </authorList>
    </citation>
    <scope>NUCLEOTIDE SEQUENCE</scope>
    <source>
        <strain evidence="6">JCM 3172</strain>
    </source>
</reference>
<accession>A0A918HFH9</accession>
<keyword evidence="7" id="KW-1185">Reference proteome</keyword>
<reference evidence="6" key="1">
    <citation type="journal article" date="2014" name="Int. J. Syst. Evol. Microbiol.">
        <title>Complete genome sequence of Corynebacterium casei LMG S-19264T (=DSM 44701T), isolated from a smear-ripened cheese.</title>
        <authorList>
            <consortium name="US DOE Joint Genome Institute (JGI-PGF)"/>
            <person name="Walter F."/>
            <person name="Albersmeier A."/>
            <person name="Kalinowski J."/>
            <person name="Ruckert C."/>
        </authorList>
    </citation>
    <scope>NUCLEOTIDE SEQUENCE</scope>
    <source>
        <strain evidence="6">JCM 3172</strain>
    </source>
</reference>
<dbReference type="SUPFAM" id="SSF51735">
    <property type="entry name" value="NAD(P)-binding Rossmann-fold domains"/>
    <property type="match status" value="1"/>
</dbReference>
<protein>
    <submittedName>
        <fullName evidence="6">Oxidoreductase</fullName>
    </submittedName>
</protein>